<dbReference type="AlphaFoldDB" id="A0A9P6WTC0"/>
<keyword evidence="2" id="KW-1185">Reference proteome</keyword>
<dbReference type="AntiFam" id="ANF00187">
    <property type="entry name" value="Shadow ORF (opposite parA)"/>
</dbReference>
<name>A0A9P6WTC0_RHIOR</name>
<protein>
    <submittedName>
        <fullName evidence="1">Uncharacterized protein</fullName>
    </submittedName>
</protein>
<gene>
    <name evidence="1" type="ORF">G6F64_014893</name>
</gene>
<accession>A0A9P6WTC0</accession>
<evidence type="ECO:0000313" key="1">
    <source>
        <dbReference type="EMBL" id="KAG1275453.1"/>
    </source>
</evidence>
<sequence length="101" mass="10697">MTVLHGAQRLVAGAGAAVEQGGQDRDRQRTAARALDHLAGADHAIQAVQGQRFGLGRDDQAIGSRQRIDHQQAEGRRAVQQDVVVLALVARHVASADCAQT</sequence>
<dbReference type="EMBL" id="JAANQT010010095">
    <property type="protein sequence ID" value="KAG1275453.1"/>
    <property type="molecule type" value="Genomic_DNA"/>
</dbReference>
<organism evidence="1 2">
    <name type="scientific">Rhizopus oryzae</name>
    <name type="common">Mucormycosis agent</name>
    <name type="synonym">Rhizopus arrhizus var. delemar</name>
    <dbReference type="NCBI Taxonomy" id="64495"/>
    <lineage>
        <taxon>Eukaryota</taxon>
        <taxon>Fungi</taxon>
        <taxon>Fungi incertae sedis</taxon>
        <taxon>Mucoromycota</taxon>
        <taxon>Mucoromycotina</taxon>
        <taxon>Mucoromycetes</taxon>
        <taxon>Mucorales</taxon>
        <taxon>Mucorineae</taxon>
        <taxon>Rhizopodaceae</taxon>
        <taxon>Rhizopus</taxon>
    </lineage>
</organism>
<proteinExistence type="predicted"/>
<dbReference type="Proteomes" id="UP000716291">
    <property type="component" value="Unassembled WGS sequence"/>
</dbReference>
<comment type="caution">
    <text evidence="1">The sequence shown here is derived from an EMBL/GenBank/DDBJ whole genome shotgun (WGS) entry which is preliminary data.</text>
</comment>
<evidence type="ECO:0000313" key="2">
    <source>
        <dbReference type="Proteomes" id="UP000716291"/>
    </source>
</evidence>
<reference evidence="1" key="1">
    <citation type="journal article" date="2020" name="Microb. Genom.">
        <title>Genetic diversity of clinical and environmental Mucorales isolates obtained from an investigation of mucormycosis cases among solid organ transplant recipients.</title>
        <authorList>
            <person name="Nguyen M.H."/>
            <person name="Kaul D."/>
            <person name="Muto C."/>
            <person name="Cheng S.J."/>
            <person name="Richter R.A."/>
            <person name="Bruno V.M."/>
            <person name="Liu G."/>
            <person name="Beyhan S."/>
            <person name="Sundermann A.J."/>
            <person name="Mounaud S."/>
            <person name="Pasculle A.W."/>
            <person name="Nierman W.C."/>
            <person name="Driscoll E."/>
            <person name="Cumbie R."/>
            <person name="Clancy C.J."/>
            <person name="Dupont C.L."/>
        </authorList>
    </citation>
    <scope>NUCLEOTIDE SEQUENCE</scope>
    <source>
        <strain evidence="1">GL11</strain>
    </source>
</reference>